<dbReference type="GO" id="GO:0005886">
    <property type="term" value="C:plasma membrane"/>
    <property type="evidence" value="ECO:0007669"/>
    <property type="project" value="UniProtKB-SubCell"/>
</dbReference>
<sequence length="616" mass="71131">MTSIYSIILIATSVLRDFKIIEGWANPLVNQIKSQLEPYQVTIFTNSEINSVWDIGRYEIQRILADIPTVAVDLGLLESPSKENLMSLPTLRQPRKVSLHVIIHYVTKSDNEDLSKQLWDFFDFFVEASDIPRRPKCLMIIFIDYLVETNELLRNITEYAWTKKFLDLTILVVDVADLKSRPYLFNYNPFKNTYEHQVWDPNKTTLFPDKLRDMNNYTLRTTVFNYPPYLIIDSDNNSTKPNMDGIYYPLMRILSSYFNFTMLSIGEVDNSRTLALVETLYNLTSTGAVNLLPFPAAVETFAGFGGLELSSFFGCFDVAAIVPLHQDSDIDLSSQIYLLILSGTMLIFFLHIMARFLRFDRRFWRRDYIVRIIFTFSSPAVPKRLAERLLFLIVSTMAMQHSSNFLMQLVDVRIERKPQVLDNFYNIKQSRMPIFVDEVMEQTFFSDDNSDKLVKFLHNKAIKQPNMINCIDKIKNNRSAICLTDLYLARFFTKNTSNTTQVLKIRDPLFYCRPLACTFEKGSPYVEKFSEVVQSVTESGIQSMWKCTKELETKFVKASNKLEDKKERSMLLVILLVCLGTGFGTAGLILLGELLCRSKARARKRAFGAKTVTFEV</sequence>
<dbReference type="PANTHER" id="PTHR42643">
    <property type="entry name" value="IONOTROPIC RECEPTOR 20A-RELATED"/>
    <property type="match status" value="1"/>
</dbReference>
<dbReference type="KEGG" id="nvi:116417462"/>
<keyword evidence="5 8" id="KW-0472">Membrane</keyword>
<evidence type="ECO:0000256" key="5">
    <source>
        <dbReference type="ARBA" id="ARBA00023136"/>
    </source>
</evidence>
<dbReference type="PANTHER" id="PTHR42643:SF30">
    <property type="entry name" value="IONOTROPIC RECEPTOR 40A-RELATED"/>
    <property type="match status" value="1"/>
</dbReference>
<evidence type="ECO:0000313" key="9">
    <source>
        <dbReference type="EnsemblMetazoa" id="XP_031786661"/>
    </source>
</evidence>
<dbReference type="AlphaFoldDB" id="A0A7M7QHK9"/>
<reference evidence="9" key="1">
    <citation type="submission" date="2021-01" db="UniProtKB">
        <authorList>
            <consortium name="EnsemblMetazoa"/>
        </authorList>
    </citation>
    <scope>IDENTIFICATION</scope>
</reference>
<dbReference type="Proteomes" id="UP000002358">
    <property type="component" value="Chromosome 4"/>
</dbReference>
<name>A0A7M7QHK9_NASVI</name>
<accession>A0A7M7QHK9</accession>
<dbReference type="FunCoup" id="A0A7M7QHK9">
    <property type="interactions" value="11"/>
</dbReference>
<dbReference type="RefSeq" id="XP_031786661.2">
    <property type="nucleotide sequence ID" value="XM_031930801.2"/>
</dbReference>
<evidence type="ECO:0000256" key="6">
    <source>
        <dbReference type="ARBA" id="ARBA00023170"/>
    </source>
</evidence>
<keyword evidence="2" id="KW-1003">Cell membrane</keyword>
<keyword evidence="6" id="KW-0675">Receptor</keyword>
<feature type="transmembrane region" description="Helical" evidence="8">
    <location>
        <begin position="570"/>
        <end position="595"/>
    </location>
</feature>
<evidence type="ECO:0000256" key="2">
    <source>
        <dbReference type="ARBA" id="ARBA00022475"/>
    </source>
</evidence>
<protein>
    <submittedName>
        <fullName evidence="9">Uncharacterized protein</fullName>
    </submittedName>
</protein>
<evidence type="ECO:0000313" key="10">
    <source>
        <dbReference type="Proteomes" id="UP000002358"/>
    </source>
</evidence>
<dbReference type="InParanoid" id="A0A7M7QHK9"/>
<keyword evidence="3 8" id="KW-0812">Transmembrane</keyword>
<feature type="transmembrane region" description="Helical" evidence="8">
    <location>
        <begin position="336"/>
        <end position="357"/>
    </location>
</feature>
<dbReference type="GeneID" id="116417462"/>
<keyword evidence="4 8" id="KW-1133">Transmembrane helix</keyword>
<evidence type="ECO:0000256" key="8">
    <source>
        <dbReference type="SAM" id="Phobius"/>
    </source>
</evidence>
<keyword evidence="10" id="KW-1185">Reference proteome</keyword>
<dbReference type="InterPro" id="IPR052192">
    <property type="entry name" value="Insect_Ionotropic_Sensory_Rcpt"/>
</dbReference>
<evidence type="ECO:0000256" key="4">
    <source>
        <dbReference type="ARBA" id="ARBA00022989"/>
    </source>
</evidence>
<organism evidence="9 10">
    <name type="scientific">Nasonia vitripennis</name>
    <name type="common">Parasitic wasp</name>
    <dbReference type="NCBI Taxonomy" id="7425"/>
    <lineage>
        <taxon>Eukaryota</taxon>
        <taxon>Metazoa</taxon>
        <taxon>Ecdysozoa</taxon>
        <taxon>Arthropoda</taxon>
        <taxon>Hexapoda</taxon>
        <taxon>Insecta</taxon>
        <taxon>Pterygota</taxon>
        <taxon>Neoptera</taxon>
        <taxon>Endopterygota</taxon>
        <taxon>Hymenoptera</taxon>
        <taxon>Apocrita</taxon>
        <taxon>Proctotrupomorpha</taxon>
        <taxon>Chalcidoidea</taxon>
        <taxon>Pteromalidae</taxon>
        <taxon>Pteromalinae</taxon>
        <taxon>Nasonia</taxon>
    </lineage>
</organism>
<keyword evidence="7" id="KW-0325">Glycoprotein</keyword>
<evidence type="ECO:0000256" key="1">
    <source>
        <dbReference type="ARBA" id="ARBA00004651"/>
    </source>
</evidence>
<comment type="subcellular location">
    <subcellularLocation>
        <location evidence="1">Cell membrane</location>
        <topology evidence="1">Multi-pass membrane protein</topology>
    </subcellularLocation>
</comment>
<dbReference type="SUPFAM" id="SSF53850">
    <property type="entry name" value="Periplasmic binding protein-like II"/>
    <property type="match status" value="1"/>
</dbReference>
<evidence type="ECO:0000256" key="7">
    <source>
        <dbReference type="ARBA" id="ARBA00023180"/>
    </source>
</evidence>
<proteinExistence type="predicted"/>
<dbReference type="EnsemblMetazoa" id="XM_031930801">
    <property type="protein sequence ID" value="XP_031786661"/>
    <property type="gene ID" value="LOC116417462"/>
</dbReference>
<evidence type="ECO:0000256" key="3">
    <source>
        <dbReference type="ARBA" id="ARBA00022692"/>
    </source>
</evidence>
<dbReference type="OrthoDB" id="7696986at2759"/>